<name>A0A1H2RDF5_9RHOB</name>
<evidence type="ECO:0000313" key="1">
    <source>
        <dbReference type="EMBL" id="SDW17335.1"/>
    </source>
</evidence>
<organism evidence="1 2">
    <name type="scientific">Roseicitreum antarcticum</name>
    <dbReference type="NCBI Taxonomy" id="564137"/>
    <lineage>
        <taxon>Bacteria</taxon>
        <taxon>Pseudomonadati</taxon>
        <taxon>Pseudomonadota</taxon>
        <taxon>Alphaproteobacteria</taxon>
        <taxon>Rhodobacterales</taxon>
        <taxon>Paracoccaceae</taxon>
        <taxon>Roseicitreum</taxon>
    </lineage>
</organism>
<evidence type="ECO:0000313" key="2">
    <source>
        <dbReference type="Proteomes" id="UP000198539"/>
    </source>
</evidence>
<reference evidence="1 2" key="1">
    <citation type="submission" date="2016-10" db="EMBL/GenBank/DDBJ databases">
        <authorList>
            <person name="de Groot N.N."/>
        </authorList>
    </citation>
    <scope>NUCLEOTIDE SEQUENCE [LARGE SCALE GENOMIC DNA]</scope>
    <source>
        <strain evidence="1 2">CGMCC 1.8894</strain>
    </source>
</reference>
<sequence>MMEWLNPQVIMTSCLTHCIARQSVRASSGLSPNLNTPTLTARMYQTHTGSIPFPDSPKSPETQ</sequence>
<proteinExistence type="predicted"/>
<dbReference type="Proteomes" id="UP000198539">
    <property type="component" value="Unassembled WGS sequence"/>
</dbReference>
<accession>A0A1H2RDF5</accession>
<gene>
    <name evidence="1" type="ORF">SAMN04488238_101273</name>
</gene>
<keyword evidence="2" id="KW-1185">Reference proteome</keyword>
<dbReference type="AlphaFoldDB" id="A0A1H2RDF5"/>
<protein>
    <submittedName>
        <fullName evidence="1">Uncharacterized protein</fullName>
    </submittedName>
</protein>
<dbReference type="EMBL" id="FNOM01000001">
    <property type="protein sequence ID" value="SDW17335.1"/>
    <property type="molecule type" value="Genomic_DNA"/>
</dbReference>